<dbReference type="EMBL" id="JADIMH010000012">
    <property type="protein sequence ID" value="MBO8466561.1"/>
    <property type="molecule type" value="Genomic_DNA"/>
</dbReference>
<comment type="caution">
    <text evidence="1">The sequence shown here is derived from an EMBL/GenBank/DDBJ whole genome shotgun (WGS) entry which is preliminary data.</text>
</comment>
<dbReference type="AlphaFoldDB" id="A0A9D9NAN5"/>
<evidence type="ECO:0000313" key="2">
    <source>
        <dbReference type="Proteomes" id="UP000823660"/>
    </source>
</evidence>
<sequence length="128" mass="14868">MENNEQVDSTVTSMCLECGNPISYGSRTDKKFCCPECKNRWHNRRVRNSRLFRMRVISSLEKNYKILSDLLKTGVDMVPVSTLGQMGFDFSHITGYRKGRKSVEMWCYDISFTITETVVKSITKFDIM</sequence>
<reference evidence="1" key="2">
    <citation type="journal article" date="2021" name="PeerJ">
        <title>Extensive microbial diversity within the chicken gut microbiome revealed by metagenomics and culture.</title>
        <authorList>
            <person name="Gilroy R."/>
            <person name="Ravi A."/>
            <person name="Getino M."/>
            <person name="Pursley I."/>
            <person name="Horton D.L."/>
            <person name="Alikhan N.F."/>
            <person name="Baker D."/>
            <person name="Gharbi K."/>
            <person name="Hall N."/>
            <person name="Watson M."/>
            <person name="Adriaenssens E.M."/>
            <person name="Foster-Nyarko E."/>
            <person name="Jarju S."/>
            <person name="Secka A."/>
            <person name="Antonio M."/>
            <person name="Oren A."/>
            <person name="Chaudhuri R.R."/>
            <person name="La Ragione R."/>
            <person name="Hildebrand F."/>
            <person name="Pallen M.J."/>
        </authorList>
    </citation>
    <scope>NUCLEOTIDE SEQUENCE</scope>
    <source>
        <strain evidence="1">B1-15692</strain>
    </source>
</reference>
<organism evidence="1 2">
    <name type="scientific">Candidatus Cryptobacteroides faecipullorum</name>
    <dbReference type="NCBI Taxonomy" id="2840764"/>
    <lineage>
        <taxon>Bacteria</taxon>
        <taxon>Pseudomonadati</taxon>
        <taxon>Bacteroidota</taxon>
        <taxon>Bacteroidia</taxon>
        <taxon>Bacteroidales</taxon>
        <taxon>Candidatus Cryptobacteroides</taxon>
    </lineage>
</organism>
<name>A0A9D9NAN5_9BACT</name>
<protein>
    <submittedName>
        <fullName evidence="1">Uncharacterized protein</fullName>
    </submittedName>
</protein>
<gene>
    <name evidence="1" type="ORF">IAB99_02195</name>
</gene>
<accession>A0A9D9NAN5</accession>
<dbReference type="Proteomes" id="UP000823660">
    <property type="component" value="Unassembled WGS sequence"/>
</dbReference>
<evidence type="ECO:0000313" key="1">
    <source>
        <dbReference type="EMBL" id="MBO8466561.1"/>
    </source>
</evidence>
<reference evidence="1" key="1">
    <citation type="submission" date="2020-10" db="EMBL/GenBank/DDBJ databases">
        <authorList>
            <person name="Gilroy R."/>
        </authorList>
    </citation>
    <scope>NUCLEOTIDE SEQUENCE</scope>
    <source>
        <strain evidence="1">B1-15692</strain>
    </source>
</reference>
<proteinExistence type="predicted"/>